<feature type="transmembrane region" description="Helical" evidence="7">
    <location>
        <begin position="26"/>
        <end position="48"/>
    </location>
</feature>
<dbReference type="AlphaFoldDB" id="A0A017SNH6"/>
<reference evidence="10" key="1">
    <citation type="journal article" date="2014" name="Nat. Commun.">
        <title>Genomic adaptations of the halophilic Dead Sea filamentous fungus Eurotium rubrum.</title>
        <authorList>
            <person name="Kis-Papo T."/>
            <person name="Weig A.R."/>
            <person name="Riley R."/>
            <person name="Persoh D."/>
            <person name="Salamov A."/>
            <person name="Sun H."/>
            <person name="Lipzen A."/>
            <person name="Wasser S.P."/>
            <person name="Rambold G."/>
            <person name="Grigoriev I.V."/>
            <person name="Nevo E."/>
        </authorList>
    </citation>
    <scope>NUCLEOTIDE SEQUENCE [LARGE SCALE GENOMIC DNA]</scope>
    <source>
        <strain evidence="10">CBS 135680</strain>
    </source>
</reference>
<dbReference type="RefSeq" id="XP_040641518.1">
    <property type="nucleotide sequence ID" value="XM_040783821.1"/>
</dbReference>
<evidence type="ECO:0000259" key="8">
    <source>
        <dbReference type="Pfam" id="PF20684"/>
    </source>
</evidence>
<dbReference type="Proteomes" id="UP000019804">
    <property type="component" value="Unassembled WGS sequence"/>
</dbReference>
<organism evidence="9 10">
    <name type="scientific">Aspergillus ruber (strain CBS 135680)</name>
    <dbReference type="NCBI Taxonomy" id="1388766"/>
    <lineage>
        <taxon>Eukaryota</taxon>
        <taxon>Fungi</taxon>
        <taxon>Dikarya</taxon>
        <taxon>Ascomycota</taxon>
        <taxon>Pezizomycotina</taxon>
        <taxon>Eurotiomycetes</taxon>
        <taxon>Eurotiomycetidae</taxon>
        <taxon>Eurotiales</taxon>
        <taxon>Aspergillaceae</taxon>
        <taxon>Aspergillus</taxon>
        <taxon>Aspergillus subgen. Aspergillus</taxon>
    </lineage>
</organism>
<feature type="domain" description="Rhodopsin" evidence="8">
    <location>
        <begin position="44"/>
        <end position="290"/>
    </location>
</feature>
<dbReference type="Pfam" id="PF20684">
    <property type="entry name" value="Fung_rhodopsin"/>
    <property type="match status" value="1"/>
</dbReference>
<dbReference type="HOGENOM" id="CLU_028200_25_4_1"/>
<feature type="region of interest" description="Disordered" evidence="6">
    <location>
        <begin position="384"/>
        <end position="422"/>
    </location>
</feature>
<name>A0A017SNH6_ASPRC</name>
<comment type="similarity">
    <text evidence="5">Belongs to the SAT4 family.</text>
</comment>
<keyword evidence="3 7" id="KW-1133">Transmembrane helix</keyword>
<protein>
    <recommendedName>
        <fullName evidence="8">Rhodopsin domain-containing protein</fullName>
    </recommendedName>
</protein>
<keyword evidence="4 7" id="KW-0472">Membrane</keyword>
<evidence type="ECO:0000256" key="7">
    <source>
        <dbReference type="SAM" id="Phobius"/>
    </source>
</evidence>
<feature type="compositionally biased region" description="Low complexity" evidence="6">
    <location>
        <begin position="394"/>
        <end position="406"/>
    </location>
</feature>
<evidence type="ECO:0000313" key="9">
    <source>
        <dbReference type="EMBL" id="EYE97830.1"/>
    </source>
</evidence>
<dbReference type="InterPro" id="IPR052337">
    <property type="entry name" value="SAT4-like"/>
</dbReference>
<dbReference type="PANTHER" id="PTHR33048:SF129">
    <property type="entry name" value="INTEGRAL MEMBRANE PROTEIN-RELATED"/>
    <property type="match status" value="1"/>
</dbReference>
<feature type="transmembrane region" description="Helical" evidence="7">
    <location>
        <begin position="261"/>
        <end position="285"/>
    </location>
</feature>
<gene>
    <name evidence="9" type="ORF">EURHEDRAFT_449564</name>
</gene>
<evidence type="ECO:0000256" key="4">
    <source>
        <dbReference type="ARBA" id="ARBA00023136"/>
    </source>
</evidence>
<dbReference type="STRING" id="1388766.A0A017SNH6"/>
<feature type="transmembrane region" description="Helical" evidence="7">
    <location>
        <begin position="60"/>
        <end position="86"/>
    </location>
</feature>
<keyword evidence="2 7" id="KW-0812">Transmembrane</keyword>
<dbReference type="GeneID" id="63698945"/>
<comment type="subcellular location">
    <subcellularLocation>
        <location evidence="1">Membrane</location>
        <topology evidence="1">Multi-pass membrane protein</topology>
    </subcellularLocation>
</comment>
<feature type="transmembrane region" description="Helical" evidence="7">
    <location>
        <begin position="139"/>
        <end position="166"/>
    </location>
</feature>
<keyword evidence="10" id="KW-1185">Reference proteome</keyword>
<evidence type="ECO:0000256" key="3">
    <source>
        <dbReference type="ARBA" id="ARBA00022989"/>
    </source>
</evidence>
<evidence type="ECO:0000256" key="1">
    <source>
        <dbReference type="ARBA" id="ARBA00004141"/>
    </source>
</evidence>
<dbReference type="PANTHER" id="PTHR33048">
    <property type="entry name" value="PTH11-LIKE INTEGRAL MEMBRANE PROTEIN (AFU_ORTHOLOGUE AFUA_5G11245)"/>
    <property type="match status" value="1"/>
</dbReference>
<dbReference type="OrthoDB" id="4525788at2759"/>
<feature type="compositionally biased region" description="Pro residues" evidence="6">
    <location>
        <begin position="407"/>
        <end position="416"/>
    </location>
</feature>
<accession>A0A017SNH6</accession>
<feature type="transmembrane region" description="Helical" evidence="7">
    <location>
        <begin position="225"/>
        <end position="249"/>
    </location>
</feature>
<dbReference type="GO" id="GO:0016020">
    <property type="term" value="C:membrane"/>
    <property type="evidence" value="ECO:0007669"/>
    <property type="project" value="UniProtKB-SubCell"/>
</dbReference>
<sequence length="422" mass="46647">MQLPPMEVLLSWPLPNYVDPVSRGPAVLIVNIVTMSIAFFLTMLRLYTRLRITCTPGLDDIFIVVALVFAIGMCVVTSLAAQVWGWDRHIWDIPMGWLPTVQKLNLAFQVQFSVSSSFTKLSLLWFCKRLIGTGAKGLYQAYYWVLIGSMVFVGICCILFELVSIFQCRPIHAFWDLEPEYPHTCLNDGAAVFSASLINILTDFMCTVLPMPLIWNLKLPARQRLAVMSIFGLGIVVNVAGSIRTAYVYESMLGTYDATWMGWPILLSAAVEINLGLICASAPALRPLMASFLPRLLQTTRQYAYSSSKRASKLWSPGPSKFSNALASNANGGDLEAQDTRLEVLRTVEMESWSEAMNKTINVPSTYDVASSHTRAPSAFEKVDLKTGEICHTSVPSSSSGPSSEPTSPPPSQPRPPLEKEF</sequence>
<evidence type="ECO:0000256" key="6">
    <source>
        <dbReference type="SAM" id="MobiDB-lite"/>
    </source>
</evidence>
<evidence type="ECO:0000256" key="2">
    <source>
        <dbReference type="ARBA" id="ARBA00022692"/>
    </source>
</evidence>
<evidence type="ECO:0000313" key="10">
    <source>
        <dbReference type="Proteomes" id="UP000019804"/>
    </source>
</evidence>
<evidence type="ECO:0000256" key="5">
    <source>
        <dbReference type="ARBA" id="ARBA00038359"/>
    </source>
</evidence>
<proteinExistence type="inferred from homology"/>
<dbReference type="InterPro" id="IPR049326">
    <property type="entry name" value="Rhodopsin_dom_fungi"/>
</dbReference>
<dbReference type="EMBL" id="KK088414">
    <property type="protein sequence ID" value="EYE97830.1"/>
    <property type="molecule type" value="Genomic_DNA"/>
</dbReference>